<accession>A0ABN2RCP8</accession>
<name>A0ABN2RCP8_9PSEU</name>
<evidence type="ECO:0000313" key="2">
    <source>
        <dbReference type="Proteomes" id="UP001501116"/>
    </source>
</evidence>
<protein>
    <submittedName>
        <fullName evidence="1">DUF6307 family protein</fullName>
    </submittedName>
</protein>
<dbReference type="EMBL" id="BAAANN010000017">
    <property type="protein sequence ID" value="GAA1966777.1"/>
    <property type="molecule type" value="Genomic_DNA"/>
</dbReference>
<dbReference type="InterPro" id="IPR046274">
    <property type="entry name" value="DUF6307"/>
</dbReference>
<sequence>MKSALAKETSTAFVSRYDKRVLLVKDVVGAHTKLGDKAAAELATQIVRTLDTVPENVH</sequence>
<dbReference type="RefSeq" id="WP_344421768.1">
    <property type="nucleotide sequence ID" value="NZ_BAAANN010000017.1"/>
</dbReference>
<reference evidence="1 2" key="1">
    <citation type="journal article" date="2019" name="Int. J. Syst. Evol. Microbiol.">
        <title>The Global Catalogue of Microorganisms (GCM) 10K type strain sequencing project: providing services to taxonomists for standard genome sequencing and annotation.</title>
        <authorList>
            <consortium name="The Broad Institute Genomics Platform"/>
            <consortium name="The Broad Institute Genome Sequencing Center for Infectious Disease"/>
            <person name="Wu L."/>
            <person name="Ma J."/>
        </authorList>
    </citation>
    <scope>NUCLEOTIDE SEQUENCE [LARGE SCALE GENOMIC DNA]</scope>
    <source>
        <strain evidence="1 2">JCM 14545</strain>
    </source>
</reference>
<comment type="caution">
    <text evidence="1">The sequence shown here is derived from an EMBL/GenBank/DDBJ whole genome shotgun (WGS) entry which is preliminary data.</text>
</comment>
<organism evidence="1 2">
    <name type="scientific">Amycolatopsis minnesotensis</name>
    <dbReference type="NCBI Taxonomy" id="337894"/>
    <lineage>
        <taxon>Bacteria</taxon>
        <taxon>Bacillati</taxon>
        <taxon>Actinomycetota</taxon>
        <taxon>Actinomycetes</taxon>
        <taxon>Pseudonocardiales</taxon>
        <taxon>Pseudonocardiaceae</taxon>
        <taxon>Amycolatopsis</taxon>
    </lineage>
</organism>
<keyword evidence="2" id="KW-1185">Reference proteome</keyword>
<dbReference type="Pfam" id="PF19826">
    <property type="entry name" value="DUF6307"/>
    <property type="match status" value="1"/>
</dbReference>
<proteinExistence type="predicted"/>
<gene>
    <name evidence="1" type="ORF">GCM10009754_44120</name>
</gene>
<dbReference type="Proteomes" id="UP001501116">
    <property type="component" value="Unassembled WGS sequence"/>
</dbReference>
<evidence type="ECO:0000313" key="1">
    <source>
        <dbReference type="EMBL" id="GAA1966777.1"/>
    </source>
</evidence>